<dbReference type="OrthoDB" id="9774661at2"/>
<accession>A0A4Z0W9C1</accession>
<dbReference type="PANTHER" id="PTHR44688:SF16">
    <property type="entry name" value="DNA-BINDING TRANSCRIPTIONAL ACTIVATOR DEVR_DOSR"/>
    <property type="match status" value="1"/>
</dbReference>
<protein>
    <submittedName>
        <fullName evidence="5">LuxR family transcriptional regulator</fullName>
    </submittedName>
</protein>
<dbReference type="EMBL" id="SRMF01000013">
    <property type="protein sequence ID" value="TGG90402.1"/>
    <property type="molecule type" value="Genomic_DNA"/>
</dbReference>
<dbReference type="PANTHER" id="PTHR44688">
    <property type="entry name" value="DNA-BINDING TRANSCRIPTIONAL ACTIVATOR DEVR_DOSR"/>
    <property type="match status" value="1"/>
</dbReference>
<dbReference type="InterPro" id="IPR000792">
    <property type="entry name" value="Tscrpt_reg_LuxR_C"/>
</dbReference>
<dbReference type="InterPro" id="IPR036388">
    <property type="entry name" value="WH-like_DNA-bd_sf"/>
</dbReference>
<evidence type="ECO:0000256" key="2">
    <source>
        <dbReference type="ARBA" id="ARBA00023125"/>
    </source>
</evidence>
<dbReference type="Proteomes" id="UP000297475">
    <property type="component" value="Unassembled WGS sequence"/>
</dbReference>
<dbReference type="SUPFAM" id="SSF46894">
    <property type="entry name" value="C-terminal effector domain of the bipartite response regulators"/>
    <property type="match status" value="1"/>
</dbReference>
<evidence type="ECO:0000256" key="3">
    <source>
        <dbReference type="ARBA" id="ARBA00023163"/>
    </source>
</evidence>
<dbReference type="PRINTS" id="PR00038">
    <property type="entry name" value="HTHLUXR"/>
</dbReference>
<evidence type="ECO:0000313" key="6">
    <source>
        <dbReference type="Proteomes" id="UP000297475"/>
    </source>
</evidence>
<keyword evidence="6" id="KW-1185">Reference proteome</keyword>
<dbReference type="AlphaFoldDB" id="A0A4Z0W9C1"/>
<name>A0A4Z0W9C1_9GAMM</name>
<dbReference type="PROSITE" id="PS50043">
    <property type="entry name" value="HTH_LUXR_2"/>
    <property type="match status" value="1"/>
</dbReference>
<comment type="caution">
    <text evidence="5">The sequence shown here is derived from an EMBL/GenBank/DDBJ whole genome shotgun (WGS) entry which is preliminary data.</text>
</comment>
<dbReference type="GO" id="GO:0006355">
    <property type="term" value="P:regulation of DNA-templated transcription"/>
    <property type="evidence" value="ECO:0007669"/>
    <property type="project" value="InterPro"/>
</dbReference>
<dbReference type="Pfam" id="PF00196">
    <property type="entry name" value="GerE"/>
    <property type="match status" value="1"/>
</dbReference>
<evidence type="ECO:0000259" key="4">
    <source>
        <dbReference type="PROSITE" id="PS50043"/>
    </source>
</evidence>
<sequence length="136" mass="15420">MNGSRLPLQALPIDRMARQLTARQRFVLRGLIAGRSNQDMADQLHLTDYTIKYHCRALYNRFGVSNRAELVGELLKCYGAELLVFAQTEEPVEVGSLTYRRVKEPCHGLYRPAAADLASARARSFQAHPRFQGCRL</sequence>
<reference evidence="5 6" key="1">
    <citation type="submission" date="2019-04" db="EMBL/GenBank/DDBJ databases">
        <title>Natronospirillum operosus gen. nov., sp. nov., a haloalkaliphilic satellite isolated from decaying biomass of laboratory culture of cyanobacterium Geitlerinema sp. and proposal of Natronospirillaceae fam. nov. and Saccharospirillaceae fam. nov.</title>
        <authorList>
            <person name="Kevbrin V."/>
            <person name="Boltyanskaya Y."/>
            <person name="Koziaeva V."/>
            <person name="Grouzdev D.S."/>
            <person name="Park M."/>
            <person name="Cho J."/>
        </authorList>
    </citation>
    <scope>NUCLEOTIDE SEQUENCE [LARGE SCALE GENOMIC DNA]</scope>
    <source>
        <strain evidence="5 6">G-116</strain>
    </source>
</reference>
<dbReference type="CDD" id="cd06170">
    <property type="entry name" value="LuxR_C_like"/>
    <property type="match status" value="1"/>
</dbReference>
<dbReference type="RefSeq" id="WP_135484817.1">
    <property type="nucleotide sequence ID" value="NZ_SRMF01000013.1"/>
</dbReference>
<evidence type="ECO:0000256" key="1">
    <source>
        <dbReference type="ARBA" id="ARBA00023015"/>
    </source>
</evidence>
<feature type="domain" description="HTH luxR-type" evidence="4">
    <location>
        <begin position="13"/>
        <end position="78"/>
    </location>
</feature>
<proteinExistence type="predicted"/>
<dbReference type="Gene3D" id="1.10.10.10">
    <property type="entry name" value="Winged helix-like DNA-binding domain superfamily/Winged helix DNA-binding domain"/>
    <property type="match status" value="1"/>
</dbReference>
<gene>
    <name evidence="5" type="ORF">E4656_18555</name>
</gene>
<dbReference type="SMART" id="SM00421">
    <property type="entry name" value="HTH_LUXR"/>
    <property type="match status" value="1"/>
</dbReference>
<dbReference type="InterPro" id="IPR016032">
    <property type="entry name" value="Sig_transdc_resp-reg_C-effctor"/>
</dbReference>
<keyword evidence="2" id="KW-0238">DNA-binding</keyword>
<keyword evidence="1" id="KW-0805">Transcription regulation</keyword>
<dbReference type="GO" id="GO:0003677">
    <property type="term" value="F:DNA binding"/>
    <property type="evidence" value="ECO:0007669"/>
    <property type="project" value="UniProtKB-KW"/>
</dbReference>
<evidence type="ECO:0000313" key="5">
    <source>
        <dbReference type="EMBL" id="TGG90402.1"/>
    </source>
</evidence>
<organism evidence="5 6">
    <name type="scientific">Natronospirillum operosum</name>
    <dbReference type="NCBI Taxonomy" id="2759953"/>
    <lineage>
        <taxon>Bacteria</taxon>
        <taxon>Pseudomonadati</taxon>
        <taxon>Pseudomonadota</taxon>
        <taxon>Gammaproteobacteria</taxon>
        <taxon>Oceanospirillales</taxon>
        <taxon>Natronospirillaceae</taxon>
        <taxon>Natronospirillum</taxon>
    </lineage>
</organism>
<keyword evidence="3" id="KW-0804">Transcription</keyword>